<feature type="region of interest" description="Disordered" evidence="1">
    <location>
        <begin position="533"/>
        <end position="560"/>
    </location>
</feature>
<reference evidence="3 4" key="1">
    <citation type="submission" date="2024-06" db="EMBL/GenBank/DDBJ databases">
        <title>Genomic Encyclopedia of Type Strains, Phase V (KMG-V): Genome sequencing to study the core and pangenomes of soil and plant-associated prokaryotes.</title>
        <authorList>
            <person name="Whitman W."/>
        </authorList>
    </citation>
    <scope>NUCLEOTIDE SEQUENCE [LARGE SCALE GENOMIC DNA]</scope>
    <source>
        <strain evidence="3 4">NE40</strain>
    </source>
</reference>
<evidence type="ECO:0000256" key="2">
    <source>
        <dbReference type="SAM" id="SignalP"/>
    </source>
</evidence>
<evidence type="ECO:0000313" key="4">
    <source>
        <dbReference type="Proteomes" id="UP001549366"/>
    </source>
</evidence>
<name>A0ABV2SJE6_9GAMM</name>
<keyword evidence="4" id="KW-1185">Reference proteome</keyword>
<dbReference type="EMBL" id="JBEWTB010000002">
    <property type="protein sequence ID" value="MET4757882.1"/>
    <property type="molecule type" value="Genomic_DNA"/>
</dbReference>
<protein>
    <recommendedName>
        <fullName evidence="5">Right handed beta helix domain-containing protein</fullName>
    </recommendedName>
</protein>
<dbReference type="RefSeq" id="WP_354022189.1">
    <property type="nucleotide sequence ID" value="NZ_JBEWTD010000002.1"/>
</dbReference>
<feature type="chain" id="PRO_5046554142" description="Right handed beta helix domain-containing protein" evidence="2">
    <location>
        <begin position="28"/>
        <end position="560"/>
    </location>
</feature>
<sequence length="560" mass="60738">MNSTNVRPATNLIFAFLLCFFSVATTAAPTNSTTASPTPVNNTTVAVLPVTTPTPGPGFTRLSKLCNHNVEYGDAASLDDALIASVANGLDRFRKEHPFSRIDRCVIKVPDGTELDNEIETYNENKLGSEKNYTAFLLPGRGVRKHQENNGEVCGTSAVEVAGENGKEQESPSVLPQVWQDSFLVNAPVELEAGQKLIGIPLNIGSATLAKGYRVNLKRQTTASVGCNGSNLRRTIRNRGPLITIRQPGSGVSGLTNIDGVYDRKGYSRRCSWRTHRTTVYADELYTQLINIELNLMSLYPTRGSQLVSLSNNELFQFENSAVNISLLDQGLFSRWLNGGTFVSLRNNYIYSCFTRGSKKSNEVALNIDLSYRDAAPDPTTNHALELKGNRFSTRHKTAVNLNVSPGSESVIRDNRVISGKTAAGSSGIAISGITLMKDTAKPAPTFLFDGNAVEGFEAAIAFDGIMRIQLDSNKLLGTEHALKRIGQHRDFAVQLSGNRQNSYLGAKPCATLENSRIEGGFLFVDDMPCPESYTAATSEPPSPELPSSAPDVTTFSPDK</sequence>
<organism evidence="3 4">
    <name type="scientific">Endozoicomonas lisbonensis</name>
    <dbReference type="NCBI Taxonomy" id="3120522"/>
    <lineage>
        <taxon>Bacteria</taxon>
        <taxon>Pseudomonadati</taxon>
        <taxon>Pseudomonadota</taxon>
        <taxon>Gammaproteobacteria</taxon>
        <taxon>Oceanospirillales</taxon>
        <taxon>Endozoicomonadaceae</taxon>
        <taxon>Endozoicomonas</taxon>
    </lineage>
</organism>
<evidence type="ECO:0000256" key="1">
    <source>
        <dbReference type="SAM" id="MobiDB-lite"/>
    </source>
</evidence>
<gene>
    <name evidence="3" type="ORF">V5J35_003074</name>
</gene>
<dbReference type="Proteomes" id="UP001549366">
    <property type="component" value="Unassembled WGS sequence"/>
</dbReference>
<accession>A0ABV2SJE6</accession>
<feature type="signal peptide" evidence="2">
    <location>
        <begin position="1"/>
        <end position="27"/>
    </location>
</feature>
<keyword evidence="2" id="KW-0732">Signal</keyword>
<proteinExistence type="predicted"/>
<evidence type="ECO:0000313" key="3">
    <source>
        <dbReference type="EMBL" id="MET4757882.1"/>
    </source>
</evidence>
<feature type="compositionally biased region" description="Polar residues" evidence="1">
    <location>
        <begin position="551"/>
        <end position="560"/>
    </location>
</feature>
<evidence type="ECO:0008006" key="5">
    <source>
        <dbReference type="Google" id="ProtNLM"/>
    </source>
</evidence>
<comment type="caution">
    <text evidence="3">The sequence shown here is derived from an EMBL/GenBank/DDBJ whole genome shotgun (WGS) entry which is preliminary data.</text>
</comment>